<feature type="binding site" evidence="7 8">
    <location>
        <position position="139"/>
    </location>
    <ligand>
        <name>S-adenosyl-L-methionine</name>
        <dbReference type="ChEBI" id="CHEBI:59789"/>
    </ligand>
</feature>
<name>A0A7L5AHQ4_9MICO</name>
<dbReference type="EMBL" id="CP017146">
    <property type="protein sequence ID" value="QHO69285.1"/>
    <property type="molecule type" value="Genomic_DNA"/>
</dbReference>
<dbReference type="Gene3D" id="3.40.50.150">
    <property type="entry name" value="Vaccinia Virus protein VP39"/>
    <property type="match status" value="1"/>
</dbReference>
<feature type="binding site" evidence="7 8">
    <location>
        <position position="54"/>
    </location>
    <ligand>
        <name>S-adenosyl-L-methionine</name>
        <dbReference type="ChEBI" id="CHEBI:59789"/>
    </ligand>
</feature>
<keyword evidence="1 7" id="KW-0963">Cytoplasm</keyword>
<proteinExistence type="inferred from homology"/>
<keyword evidence="3 7" id="KW-0489">Methyltransferase</keyword>
<evidence type="ECO:0000256" key="4">
    <source>
        <dbReference type="ARBA" id="ARBA00022679"/>
    </source>
</evidence>
<comment type="function">
    <text evidence="7">Specifically dimethylates two adjacent adenosines (A1518 and A1519) in the loop of a conserved hairpin near the 3'-end of 16S rRNA in the 30S particle. May play a critical role in biogenesis of 30S subunits.</text>
</comment>
<comment type="subcellular location">
    <subcellularLocation>
        <location evidence="7">Cytoplasm</location>
    </subcellularLocation>
</comment>
<dbReference type="SUPFAM" id="SSF53335">
    <property type="entry name" value="S-adenosyl-L-methionine-dependent methyltransferases"/>
    <property type="match status" value="1"/>
</dbReference>
<evidence type="ECO:0000313" key="10">
    <source>
        <dbReference type="EMBL" id="QHO69285.1"/>
    </source>
</evidence>
<comment type="catalytic activity">
    <reaction evidence="7">
        <text>adenosine(1518)/adenosine(1519) in 16S rRNA + 4 S-adenosyl-L-methionine = N(6)-dimethyladenosine(1518)/N(6)-dimethyladenosine(1519) in 16S rRNA + 4 S-adenosyl-L-homocysteine + 4 H(+)</text>
        <dbReference type="Rhea" id="RHEA:19609"/>
        <dbReference type="Rhea" id="RHEA-COMP:10232"/>
        <dbReference type="Rhea" id="RHEA-COMP:10233"/>
        <dbReference type="ChEBI" id="CHEBI:15378"/>
        <dbReference type="ChEBI" id="CHEBI:57856"/>
        <dbReference type="ChEBI" id="CHEBI:59789"/>
        <dbReference type="ChEBI" id="CHEBI:74411"/>
        <dbReference type="ChEBI" id="CHEBI:74493"/>
        <dbReference type="EC" id="2.1.1.182"/>
    </reaction>
</comment>
<keyword evidence="11" id="KW-1185">Reference proteome</keyword>
<dbReference type="FunFam" id="3.40.50.150:FF:000023">
    <property type="entry name" value="Ribosomal RNA small subunit methyltransferase A"/>
    <property type="match status" value="1"/>
</dbReference>
<accession>A0A7L5AHQ4</accession>
<evidence type="ECO:0000256" key="1">
    <source>
        <dbReference type="ARBA" id="ARBA00022490"/>
    </source>
</evidence>
<dbReference type="KEGG" id="mant:BHD05_06105"/>
<dbReference type="InterPro" id="IPR020598">
    <property type="entry name" value="rRNA_Ade_methylase_Trfase_N"/>
</dbReference>
<evidence type="ECO:0000256" key="6">
    <source>
        <dbReference type="ARBA" id="ARBA00022884"/>
    </source>
</evidence>
<sequence length="296" mass="31435">MALLGPAEIRDLAELLGIQPTKKLGQNFVIDANTVRRIVKAAGVTATDTVVEIGPGLGSLTLGLLETGASVIAVEIDKRLAAQLPLTVEQHLPRSQAPSALGSHDRSHDRPGSTALAVVTHDAMRVTELPGDPGILVANLPYNISVPVLLHFLETFRGIRSGLVMVQAEVGQRLAAPPGSKIYGSPSVKAAWFGHWKTSGSVSRQVFWPVPNVDSILVSFALRETPIGTEEERLATFAIVDAAFQQRRKMLRQALADLFGSSAAASATMERAGIDPTTRGEQLTGDDFLAIARAKG</sequence>
<evidence type="ECO:0000259" key="9">
    <source>
        <dbReference type="SMART" id="SM00650"/>
    </source>
</evidence>
<evidence type="ECO:0000256" key="3">
    <source>
        <dbReference type="ARBA" id="ARBA00022603"/>
    </source>
</evidence>
<dbReference type="AlphaFoldDB" id="A0A7L5AHQ4"/>
<keyword evidence="6 7" id="KW-0694">RNA-binding</keyword>
<feature type="binding site" evidence="7 8">
    <location>
        <position position="27"/>
    </location>
    <ligand>
        <name>S-adenosyl-L-methionine</name>
        <dbReference type="ChEBI" id="CHEBI:59789"/>
    </ligand>
</feature>
<dbReference type="InterPro" id="IPR011530">
    <property type="entry name" value="rRNA_adenine_dimethylase"/>
</dbReference>
<evidence type="ECO:0000313" key="11">
    <source>
        <dbReference type="Proteomes" id="UP000464507"/>
    </source>
</evidence>
<dbReference type="PANTHER" id="PTHR11727:SF7">
    <property type="entry name" value="DIMETHYLADENOSINE TRANSFERASE-RELATED"/>
    <property type="match status" value="1"/>
</dbReference>
<evidence type="ECO:0000256" key="5">
    <source>
        <dbReference type="ARBA" id="ARBA00022691"/>
    </source>
</evidence>
<dbReference type="HAMAP" id="MF_00607">
    <property type="entry name" value="16SrRNA_methyltr_A"/>
    <property type="match status" value="1"/>
</dbReference>
<dbReference type="Proteomes" id="UP000464507">
    <property type="component" value="Chromosome"/>
</dbReference>
<dbReference type="PROSITE" id="PS51689">
    <property type="entry name" value="SAM_RNA_A_N6_MT"/>
    <property type="match status" value="1"/>
</dbReference>
<evidence type="ECO:0000256" key="2">
    <source>
        <dbReference type="ARBA" id="ARBA00022552"/>
    </source>
</evidence>
<dbReference type="GO" id="GO:0005829">
    <property type="term" value="C:cytosol"/>
    <property type="evidence" value="ECO:0007669"/>
    <property type="project" value="TreeGrafter"/>
</dbReference>
<dbReference type="EC" id="2.1.1.182" evidence="7"/>
<keyword evidence="5 7" id="KW-0949">S-adenosyl-L-methionine</keyword>
<dbReference type="InterPro" id="IPR001737">
    <property type="entry name" value="KsgA/Erm"/>
</dbReference>
<dbReference type="NCBIfam" id="TIGR00755">
    <property type="entry name" value="ksgA"/>
    <property type="match status" value="1"/>
</dbReference>
<dbReference type="Pfam" id="PF00398">
    <property type="entry name" value="RrnaAD"/>
    <property type="match status" value="1"/>
</dbReference>
<dbReference type="GO" id="GO:0052908">
    <property type="term" value="F:16S rRNA (adenine(1518)-N(6)/adenine(1519)-N(6))-dimethyltransferase activity"/>
    <property type="evidence" value="ECO:0007669"/>
    <property type="project" value="UniProtKB-EC"/>
</dbReference>
<comment type="similarity">
    <text evidence="7">Belongs to the class I-like SAM-binding methyltransferase superfamily. rRNA adenine N(6)-methyltransferase family. RsmA subfamily.</text>
</comment>
<feature type="domain" description="Ribosomal RNA adenine methylase transferase N-terminal" evidence="9">
    <location>
        <begin position="34"/>
        <end position="224"/>
    </location>
</feature>
<keyword evidence="4 7" id="KW-0808">Transferase</keyword>
<organism evidence="10 11">
    <name type="scientific">Marisediminicola antarctica</name>
    <dbReference type="NCBI Taxonomy" id="674079"/>
    <lineage>
        <taxon>Bacteria</taxon>
        <taxon>Bacillati</taxon>
        <taxon>Actinomycetota</taxon>
        <taxon>Actinomycetes</taxon>
        <taxon>Micrococcales</taxon>
        <taxon>Microbacteriaceae</taxon>
        <taxon>Marisediminicola</taxon>
    </lineage>
</organism>
<feature type="binding site" evidence="7 8">
    <location>
        <position position="75"/>
    </location>
    <ligand>
        <name>S-adenosyl-L-methionine</name>
        <dbReference type="ChEBI" id="CHEBI:59789"/>
    </ligand>
</feature>
<dbReference type="PANTHER" id="PTHR11727">
    <property type="entry name" value="DIMETHYLADENOSINE TRANSFERASE"/>
    <property type="match status" value="1"/>
</dbReference>
<feature type="binding site" evidence="7 8">
    <location>
        <position position="122"/>
    </location>
    <ligand>
        <name>S-adenosyl-L-methionine</name>
        <dbReference type="ChEBI" id="CHEBI:59789"/>
    </ligand>
</feature>
<dbReference type="RefSeq" id="WP_202614302.1">
    <property type="nucleotide sequence ID" value="NZ_CP017146.1"/>
</dbReference>
<dbReference type="InterPro" id="IPR029063">
    <property type="entry name" value="SAM-dependent_MTases_sf"/>
</dbReference>
<gene>
    <name evidence="7" type="primary">rsmA</name>
    <name evidence="7" type="synonym">ksgA</name>
    <name evidence="10" type="ORF">BHD05_06105</name>
</gene>
<protein>
    <recommendedName>
        <fullName evidence="7">Ribosomal RNA small subunit methyltransferase A</fullName>
        <ecNumber evidence="7">2.1.1.182</ecNumber>
    </recommendedName>
    <alternativeName>
        <fullName evidence="7">16S rRNA (adenine(1518)-N(6)/adenine(1519)-N(6))-dimethyltransferase</fullName>
    </alternativeName>
    <alternativeName>
        <fullName evidence="7">16S rRNA dimethyladenosine transferase</fullName>
    </alternativeName>
    <alternativeName>
        <fullName evidence="7">16S rRNA dimethylase</fullName>
    </alternativeName>
    <alternativeName>
        <fullName evidence="7">S-adenosylmethionine-6-N', N'-adenosyl(rRNA) dimethyltransferase</fullName>
    </alternativeName>
</protein>
<dbReference type="GO" id="GO:0003723">
    <property type="term" value="F:RNA binding"/>
    <property type="evidence" value="ECO:0007669"/>
    <property type="project" value="UniProtKB-UniRule"/>
</dbReference>
<reference evidence="10 11" key="1">
    <citation type="submission" date="2016-09" db="EMBL/GenBank/DDBJ databases">
        <title>Complete genome sequence of microbes from the polar regions.</title>
        <authorList>
            <person name="Liao L."/>
            <person name="Chen B."/>
        </authorList>
    </citation>
    <scope>NUCLEOTIDE SEQUENCE [LARGE SCALE GENOMIC DNA]</scope>
    <source>
        <strain evidence="10 11">ZS314</strain>
    </source>
</reference>
<dbReference type="InterPro" id="IPR020596">
    <property type="entry name" value="rRNA_Ade_Mease_Trfase_CS"/>
</dbReference>
<evidence type="ECO:0000256" key="7">
    <source>
        <dbReference type="HAMAP-Rule" id="MF_00607"/>
    </source>
</evidence>
<dbReference type="InterPro" id="IPR023165">
    <property type="entry name" value="rRNA_Ade_diMease-like_C"/>
</dbReference>
<dbReference type="SMART" id="SM00650">
    <property type="entry name" value="rADc"/>
    <property type="match status" value="1"/>
</dbReference>
<evidence type="ECO:0000256" key="8">
    <source>
        <dbReference type="PROSITE-ProRule" id="PRU01026"/>
    </source>
</evidence>
<feature type="binding site" evidence="7 8">
    <location>
        <position position="29"/>
    </location>
    <ligand>
        <name>S-adenosyl-L-methionine</name>
        <dbReference type="ChEBI" id="CHEBI:59789"/>
    </ligand>
</feature>
<dbReference type="Gene3D" id="1.10.8.100">
    <property type="entry name" value="Ribosomal RNA adenine dimethylase-like, domain 2"/>
    <property type="match status" value="1"/>
</dbReference>
<keyword evidence="2 7" id="KW-0698">rRNA processing</keyword>
<dbReference type="PROSITE" id="PS01131">
    <property type="entry name" value="RRNA_A_DIMETH"/>
    <property type="match status" value="1"/>
</dbReference>